<keyword evidence="7 8" id="KW-0472">Membrane</keyword>
<feature type="transmembrane region" description="Helical" evidence="8">
    <location>
        <begin position="239"/>
        <end position="259"/>
    </location>
</feature>
<dbReference type="GO" id="GO:0016763">
    <property type="term" value="F:pentosyltransferase activity"/>
    <property type="evidence" value="ECO:0007669"/>
    <property type="project" value="TreeGrafter"/>
</dbReference>
<feature type="domain" description="Glycosyltransferase RgtA/B/C/D-like" evidence="9">
    <location>
        <begin position="96"/>
        <end position="214"/>
    </location>
</feature>
<dbReference type="GO" id="GO:0009103">
    <property type="term" value="P:lipopolysaccharide biosynthetic process"/>
    <property type="evidence" value="ECO:0007669"/>
    <property type="project" value="UniProtKB-ARBA"/>
</dbReference>
<feature type="transmembrane region" description="Helical" evidence="8">
    <location>
        <begin position="332"/>
        <end position="349"/>
    </location>
</feature>
<evidence type="ECO:0000256" key="1">
    <source>
        <dbReference type="ARBA" id="ARBA00004651"/>
    </source>
</evidence>
<sequence length="529" mass="61074">MNSKRIGFLIFFFYLIINLIILPDYGLSWDYHYHHYAGLYHLGKPVPSVSDSKIPFSEPDPRLTTQDPFGPFTQIIPSLSQIIFSDTFKMLPFDIAYNLPMVIFGSLGVLVQYFFLLEAFNFPIALLGSLILALNPTYIGYLHNNMKDIPNAFAFALSIWLFWRLVKFRNVSSLLFASLAFAFAFNVKINSVFIPVICGLYYLLVIARTPMSNRGAWQSRANARKQVARFLDFARNDRIILLYFVLAPLFALLVWWPFWSDPLGKLMELPKFYSLNTYNMPVLFFGNIIRSGINIPPFYPYIYLAITTPLPILITAIIGIIFSTGFAILKKYNYLLLLLWFFMPLVRYLDPKTGAIDGVRHFMEVLYPFSFFAGVGSLLILRRFNKNYRLIIAFILFTVLLIDNIKFHPYQTSFFNSLIGGVSGANGKFDIDFWGTPQKEAVLWLNNNAPYKSYIHIVMAQSTAASYLRSDLLDNVNKKNITESDYIVLLNRQSFFNLYGISPQRLSKDHQLVFSRKIENVPLVWVFKR</sequence>
<dbReference type="PANTHER" id="PTHR33908:SF11">
    <property type="entry name" value="MEMBRANE PROTEIN"/>
    <property type="match status" value="1"/>
</dbReference>
<proteinExistence type="predicted"/>
<evidence type="ECO:0000256" key="6">
    <source>
        <dbReference type="ARBA" id="ARBA00022989"/>
    </source>
</evidence>
<feature type="transmembrane region" description="Helical" evidence="8">
    <location>
        <begin position="178"/>
        <end position="204"/>
    </location>
</feature>
<dbReference type="Pfam" id="PF13231">
    <property type="entry name" value="PMT_2"/>
    <property type="match status" value="1"/>
</dbReference>
<comment type="caution">
    <text evidence="10">The sequence shown here is derived from an EMBL/GenBank/DDBJ whole genome shotgun (WGS) entry which is preliminary data.</text>
</comment>
<evidence type="ECO:0000256" key="8">
    <source>
        <dbReference type="SAM" id="Phobius"/>
    </source>
</evidence>
<feature type="transmembrane region" description="Helical" evidence="8">
    <location>
        <begin position="6"/>
        <end position="27"/>
    </location>
</feature>
<feature type="transmembrane region" description="Helical" evidence="8">
    <location>
        <begin position="95"/>
        <end position="116"/>
    </location>
</feature>
<keyword evidence="2" id="KW-1003">Cell membrane</keyword>
<evidence type="ECO:0000256" key="7">
    <source>
        <dbReference type="ARBA" id="ARBA00023136"/>
    </source>
</evidence>
<evidence type="ECO:0000259" key="9">
    <source>
        <dbReference type="Pfam" id="PF13231"/>
    </source>
</evidence>
<feature type="transmembrane region" description="Helical" evidence="8">
    <location>
        <begin position="122"/>
        <end position="142"/>
    </location>
</feature>
<evidence type="ECO:0000256" key="2">
    <source>
        <dbReference type="ARBA" id="ARBA00022475"/>
    </source>
</evidence>
<accession>A0A1F5YGD4</accession>
<gene>
    <name evidence="10" type="ORF">A2153_00825</name>
</gene>
<evidence type="ECO:0000313" key="10">
    <source>
        <dbReference type="EMBL" id="OGF98911.1"/>
    </source>
</evidence>
<dbReference type="PANTHER" id="PTHR33908">
    <property type="entry name" value="MANNOSYLTRANSFERASE YKCB-RELATED"/>
    <property type="match status" value="1"/>
</dbReference>
<name>A0A1F5YGD4_9BACT</name>
<keyword evidence="3" id="KW-0328">Glycosyltransferase</keyword>
<reference evidence="10 11" key="1">
    <citation type="journal article" date="2016" name="Nat. Commun.">
        <title>Thousands of microbial genomes shed light on interconnected biogeochemical processes in an aquifer system.</title>
        <authorList>
            <person name="Anantharaman K."/>
            <person name="Brown C.T."/>
            <person name="Hug L.A."/>
            <person name="Sharon I."/>
            <person name="Castelle C.J."/>
            <person name="Probst A.J."/>
            <person name="Thomas B.C."/>
            <person name="Singh A."/>
            <person name="Wilkins M.J."/>
            <person name="Karaoz U."/>
            <person name="Brodie E.L."/>
            <person name="Williams K.H."/>
            <person name="Hubbard S.S."/>
            <person name="Banfield J.F."/>
        </authorList>
    </citation>
    <scope>NUCLEOTIDE SEQUENCE [LARGE SCALE GENOMIC DNA]</scope>
</reference>
<organism evidence="10 11">
    <name type="scientific">Candidatus Gottesmanbacteria bacterium RBG_16_38_7b</name>
    <dbReference type="NCBI Taxonomy" id="1798372"/>
    <lineage>
        <taxon>Bacteria</taxon>
        <taxon>Candidatus Gottesmaniibacteriota</taxon>
    </lineage>
</organism>
<evidence type="ECO:0000256" key="5">
    <source>
        <dbReference type="ARBA" id="ARBA00022692"/>
    </source>
</evidence>
<evidence type="ECO:0000256" key="4">
    <source>
        <dbReference type="ARBA" id="ARBA00022679"/>
    </source>
</evidence>
<dbReference type="EMBL" id="MFJB01000080">
    <property type="protein sequence ID" value="OGF98911.1"/>
    <property type="molecule type" value="Genomic_DNA"/>
</dbReference>
<protein>
    <recommendedName>
        <fullName evidence="9">Glycosyltransferase RgtA/B/C/D-like domain-containing protein</fullName>
    </recommendedName>
</protein>
<dbReference type="AlphaFoldDB" id="A0A1F5YGD4"/>
<keyword evidence="5 8" id="KW-0812">Transmembrane</keyword>
<evidence type="ECO:0000313" key="11">
    <source>
        <dbReference type="Proteomes" id="UP000177396"/>
    </source>
</evidence>
<feature type="transmembrane region" description="Helical" evidence="8">
    <location>
        <begin position="301"/>
        <end position="326"/>
    </location>
</feature>
<dbReference type="InterPro" id="IPR050297">
    <property type="entry name" value="LipidA_mod_glycosyltrf_83"/>
</dbReference>
<feature type="transmembrane region" description="Helical" evidence="8">
    <location>
        <begin position="387"/>
        <end position="405"/>
    </location>
</feature>
<comment type="subcellular location">
    <subcellularLocation>
        <location evidence="1">Cell membrane</location>
        <topology evidence="1">Multi-pass membrane protein</topology>
    </subcellularLocation>
</comment>
<keyword evidence="4" id="KW-0808">Transferase</keyword>
<evidence type="ECO:0000256" key="3">
    <source>
        <dbReference type="ARBA" id="ARBA00022676"/>
    </source>
</evidence>
<feature type="transmembrane region" description="Helical" evidence="8">
    <location>
        <begin position="361"/>
        <end position="381"/>
    </location>
</feature>
<dbReference type="GO" id="GO:0005886">
    <property type="term" value="C:plasma membrane"/>
    <property type="evidence" value="ECO:0007669"/>
    <property type="project" value="UniProtKB-SubCell"/>
</dbReference>
<keyword evidence="6 8" id="KW-1133">Transmembrane helix</keyword>
<dbReference type="Proteomes" id="UP000177396">
    <property type="component" value="Unassembled WGS sequence"/>
</dbReference>
<dbReference type="InterPro" id="IPR038731">
    <property type="entry name" value="RgtA/B/C-like"/>
</dbReference>